<keyword evidence="9" id="KW-1185">Reference proteome</keyword>
<feature type="compositionally biased region" description="Acidic residues" evidence="7">
    <location>
        <begin position="320"/>
        <end position="335"/>
    </location>
</feature>
<dbReference type="Proteomes" id="UP001605036">
    <property type="component" value="Unassembled WGS sequence"/>
</dbReference>
<evidence type="ECO:0000313" key="9">
    <source>
        <dbReference type="Proteomes" id="UP001605036"/>
    </source>
</evidence>
<evidence type="ECO:0000256" key="2">
    <source>
        <dbReference type="ARBA" id="ARBA00022884"/>
    </source>
</evidence>
<organism evidence="8 9">
    <name type="scientific">Riccia fluitans</name>
    <dbReference type="NCBI Taxonomy" id="41844"/>
    <lineage>
        <taxon>Eukaryota</taxon>
        <taxon>Viridiplantae</taxon>
        <taxon>Streptophyta</taxon>
        <taxon>Embryophyta</taxon>
        <taxon>Marchantiophyta</taxon>
        <taxon>Marchantiopsida</taxon>
        <taxon>Marchantiidae</taxon>
        <taxon>Marchantiales</taxon>
        <taxon>Ricciaceae</taxon>
        <taxon>Riccia</taxon>
    </lineage>
</organism>
<evidence type="ECO:0000256" key="1">
    <source>
        <dbReference type="ARBA" id="ARBA00022730"/>
    </source>
</evidence>
<comment type="similarity">
    <text evidence="6">Belongs to the bacterial ribosomal protein bS18 family.</text>
</comment>
<keyword evidence="2" id="KW-0694">RNA-binding</keyword>
<evidence type="ECO:0000256" key="4">
    <source>
        <dbReference type="ARBA" id="ARBA00023274"/>
    </source>
</evidence>
<dbReference type="SUPFAM" id="SSF46911">
    <property type="entry name" value="Ribosomal protein S18"/>
    <property type="match status" value="1"/>
</dbReference>
<protein>
    <recommendedName>
        <fullName evidence="5">Small ribosomal subunit protein bS18c</fullName>
    </recommendedName>
</protein>
<dbReference type="PANTHER" id="PTHR13479">
    <property type="entry name" value="30S RIBOSOMAL PROTEIN S18"/>
    <property type="match status" value="1"/>
</dbReference>
<dbReference type="Gene3D" id="4.10.640.10">
    <property type="entry name" value="Ribosomal protein S18"/>
    <property type="match status" value="1"/>
</dbReference>
<keyword evidence="4 6" id="KW-0687">Ribonucleoprotein</keyword>
<dbReference type="Pfam" id="PF01084">
    <property type="entry name" value="Ribosomal_S18"/>
    <property type="match status" value="1"/>
</dbReference>
<feature type="compositionally biased region" description="Polar residues" evidence="7">
    <location>
        <begin position="258"/>
        <end position="270"/>
    </location>
</feature>
<reference evidence="8 9" key="1">
    <citation type="submission" date="2024-09" db="EMBL/GenBank/DDBJ databases">
        <title>Chromosome-scale assembly of Riccia fluitans.</title>
        <authorList>
            <person name="Paukszto L."/>
            <person name="Sawicki J."/>
            <person name="Karawczyk K."/>
            <person name="Piernik-Szablinska J."/>
            <person name="Szczecinska M."/>
            <person name="Mazdziarz M."/>
        </authorList>
    </citation>
    <scope>NUCLEOTIDE SEQUENCE [LARGE SCALE GENOMIC DNA]</scope>
    <source>
        <strain evidence="8">Rf_01</strain>
        <tissue evidence="8">Aerial parts of the thallus</tissue>
    </source>
</reference>
<evidence type="ECO:0000313" key="8">
    <source>
        <dbReference type="EMBL" id="KAL2612295.1"/>
    </source>
</evidence>
<dbReference type="PRINTS" id="PR00974">
    <property type="entry name" value="RIBOSOMALS18"/>
</dbReference>
<keyword evidence="1" id="KW-0699">rRNA-binding</keyword>
<dbReference type="PANTHER" id="PTHR13479:SF65">
    <property type="entry name" value="F10K1.8 PROTEIN"/>
    <property type="match status" value="1"/>
</dbReference>
<feature type="compositionally biased region" description="Basic and acidic residues" evidence="7">
    <location>
        <begin position="218"/>
        <end position="232"/>
    </location>
</feature>
<dbReference type="HAMAP" id="MF_00270">
    <property type="entry name" value="Ribosomal_bS18"/>
    <property type="match status" value="1"/>
</dbReference>
<dbReference type="InterPro" id="IPR001648">
    <property type="entry name" value="Ribosomal_bS18"/>
</dbReference>
<feature type="compositionally biased region" description="Low complexity" evidence="7">
    <location>
        <begin position="150"/>
        <end position="164"/>
    </location>
</feature>
<evidence type="ECO:0000256" key="3">
    <source>
        <dbReference type="ARBA" id="ARBA00022980"/>
    </source>
</evidence>
<accession>A0ABD1XU26</accession>
<dbReference type="AlphaFoldDB" id="A0ABD1XU26"/>
<feature type="compositionally biased region" description="Polar residues" evidence="7">
    <location>
        <begin position="234"/>
        <end position="245"/>
    </location>
</feature>
<evidence type="ECO:0000256" key="6">
    <source>
        <dbReference type="RuleBase" id="RU003910"/>
    </source>
</evidence>
<dbReference type="InterPro" id="IPR036870">
    <property type="entry name" value="Ribosomal_bS18_sf"/>
</dbReference>
<feature type="region of interest" description="Disordered" evidence="7">
    <location>
        <begin position="130"/>
        <end position="174"/>
    </location>
</feature>
<evidence type="ECO:0000256" key="7">
    <source>
        <dbReference type="SAM" id="MobiDB-lite"/>
    </source>
</evidence>
<proteinExistence type="inferred from homology"/>
<dbReference type="GO" id="GO:0019843">
    <property type="term" value="F:rRNA binding"/>
    <property type="evidence" value="ECO:0007669"/>
    <property type="project" value="UniProtKB-KW"/>
</dbReference>
<comment type="caution">
    <text evidence="8">The sequence shown here is derived from an EMBL/GenBank/DDBJ whole genome shotgun (WGS) entry which is preliminary data.</text>
</comment>
<dbReference type="EMBL" id="JBHFFA010000007">
    <property type="protein sequence ID" value="KAL2612295.1"/>
    <property type="molecule type" value="Genomic_DNA"/>
</dbReference>
<sequence length="485" mass="53512">MILTGSRVVSLRWGLVNFPSGDQLLKSWQKIAAGSSRSISVTPIERLSVEGPGNGEPREPLEDAAAQNKESPEAAGDKRLWRKWIEERLAHSKAGGEEKFTVTSGSSLFEDDVTGSSLSADDVVGANSFSSRGSVADEEGAVVNEERSSTTRIFSSSTSASSQPTEDEVALLHTTESVKKSAEVFSGSTDLGALISESLRPSTLAGDAGFGSIRNRFKRDSPRSSLFKDRENMGGSTISQSSLFQDTRKRSAVPSAGKLNTSDPSPQSPLDFQLPKVEALDDFEHRVLGSGSDLDDTRDDDFLRELDEIGRSARGIRDFDEGEEGSGVDEDEDWDDGKAQVLTDLALSNLEEFDLEDEERPYRLRPDRLFFPGQTYDPEDLDISKPAAELEKPTNRSRKNFSSKEVCQIADFRNPRYLSNFIRESSRILPRRHHQVSAKAQRKIAREIKTARILGLMPFTSMGDPPFRFIRSRGDEDAYPGSEDD</sequence>
<feature type="region of interest" description="Disordered" evidence="7">
    <location>
        <begin position="314"/>
        <end position="336"/>
    </location>
</feature>
<feature type="region of interest" description="Disordered" evidence="7">
    <location>
        <begin position="196"/>
        <end position="272"/>
    </location>
</feature>
<name>A0ABD1XU26_9MARC</name>
<dbReference type="GO" id="GO:1990904">
    <property type="term" value="C:ribonucleoprotein complex"/>
    <property type="evidence" value="ECO:0007669"/>
    <property type="project" value="UniProtKB-KW"/>
</dbReference>
<keyword evidence="3 6" id="KW-0689">Ribosomal protein</keyword>
<gene>
    <name evidence="8" type="ORF">R1flu_023987</name>
</gene>
<feature type="region of interest" description="Disordered" evidence="7">
    <location>
        <begin position="47"/>
        <end position="78"/>
    </location>
</feature>
<dbReference type="NCBIfam" id="TIGR00165">
    <property type="entry name" value="S18"/>
    <property type="match status" value="1"/>
</dbReference>
<evidence type="ECO:0000256" key="5">
    <source>
        <dbReference type="ARBA" id="ARBA00035266"/>
    </source>
</evidence>
<dbReference type="GO" id="GO:0005840">
    <property type="term" value="C:ribosome"/>
    <property type="evidence" value="ECO:0007669"/>
    <property type="project" value="UniProtKB-KW"/>
</dbReference>